<evidence type="ECO:0000313" key="3">
    <source>
        <dbReference type="Proteomes" id="UP000190285"/>
    </source>
</evidence>
<reference evidence="2 3" key="1">
    <citation type="submission" date="2017-02" db="EMBL/GenBank/DDBJ databases">
        <authorList>
            <person name="Peterson S.W."/>
        </authorList>
    </citation>
    <scope>NUCLEOTIDE SEQUENCE [LARGE SCALE GENOMIC DNA]</scope>
    <source>
        <strain evidence="2 3">M1</strain>
    </source>
</reference>
<organism evidence="2 3">
    <name type="scientific">Maledivibacter halophilus</name>
    <dbReference type="NCBI Taxonomy" id="36842"/>
    <lineage>
        <taxon>Bacteria</taxon>
        <taxon>Bacillati</taxon>
        <taxon>Bacillota</taxon>
        <taxon>Clostridia</taxon>
        <taxon>Peptostreptococcales</taxon>
        <taxon>Caminicellaceae</taxon>
        <taxon>Maledivibacter</taxon>
    </lineage>
</organism>
<evidence type="ECO:0000256" key="1">
    <source>
        <dbReference type="SAM" id="Phobius"/>
    </source>
</evidence>
<keyword evidence="1" id="KW-0812">Transmembrane</keyword>
<keyword evidence="3" id="KW-1185">Reference proteome</keyword>
<keyword evidence="1" id="KW-1133">Transmembrane helix</keyword>
<dbReference type="OrthoDB" id="9842978at2"/>
<name>A0A1T5ISV8_9FIRM</name>
<feature type="transmembrane region" description="Helical" evidence="1">
    <location>
        <begin position="12"/>
        <end position="33"/>
    </location>
</feature>
<sequence length="122" mass="13501">MEKIIKLLTRNKVISISIGIIFLIAGILSRIQFANGNMAIGYIVPMIFVSLSFATIFSSVFKKEEGNAKGLFVKSVLAPWVIVIAITLFNKLGIQSPMIKAGSLFLINIAFFNKEISRSYNQ</sequence>
<feature type="transmembrane region" description="Helical" evidence="1">
    <location>
        <begin position="39"/>
        <end position="59"/>
    </location>
</feature>
<gene>
    <name evidence="2" type="ORF">SAMN02194393_00713</name>
</gene>
<evidence type="ECO:0000313" key="2">
    <source>
        <dbReference type="EMBL" id="SKC42274.1"/>
    </source>
</evidence>
<keyword evidence="1" id="KW-0472">Membrane</keyword>
<protein>
    <submittedName>
        <fullName evidence="2">Uncharacterized protein</fullName>
    </submittedName>
</protein>
<dbReference type="AlphaFoldDB" id="A0A1T5ISV8"/>
<dbReference type="STRING" id="36842.SAMN02194393_00713"/>
<dbReference type="EMBL" id="FUZT01000001">
    <property type="protein sequence ID" value="SKC42274.1"/>
    <property type="molecule type" value="Genomic_DNA"/>
</dbReference>
<accession>A0A1T5ISV8</accession>
<dbReference type="RefSeq" id="WP_079489373.1">
    <property type="nucleotide sequence ID" value="NZ_FUZT01000001.1"/>
</dbReference>
<feature type="transmembrane region" description="Helical" evidence="1">
    <location>
        <begin position="71"/>
        <end position="88"/>
    </location>
</feature>
<proteinExistence type="predicted"/>
<dbReference type="Proteomes" id="UP000190285">
    <property type="component" value="Unassembled WGS sequence"/>
</dbReference>
<feature type="transmembrane region" description="Helical" evidence="1">
    <location>
        <begin position="94"/>
        <end position="112"/>
    </location>
</feature>